<dbReference type="RefSeq" id="XP_033389331.1">
    <property type="nucleotide sequence ID" value="XM_033526516.1"/>
</dbReference>
<dbReference type="EMBL" id="ML978066">
    <property type="protein sequence ID" value="KAF2020992.1"/>
    <property type="molecule type" value="Genomic_DNA"/>
</dbReference>
<protein>
    <submittedName>
        <fullName evidence="2">Uncharacterized protein</fullName>
    </submittedName>
</protein>
<evidence type="ECO:0000256" key="1">
    <source>
        <dbReference type="SAM" id="MobiDB-lite"/>
    </source>
</evidence>
<dbReference type="InterPro" id="IPR038883">
    <property type="entry name" value="AN11006-like"/>
</dbReference>
<dbReference type="PANTHER" id="PTHR42085">
    <property type="entry name" value="F-BOX DOMAIN-CONTAINING PROTEIN"/>
    <property type="match status" value="1"/>
</dbReference>
<evidence type="ECO:0000313" key="3">
    <source>
        <dbReference type="Proteomes" id="UP000799778"/>
    </source>
</evidence>
<reference evidence="2" key="1">
    <citation type="journal article" date="2020" name="Stud. Mycol.">
        <title>101 Dothideomycetes genomes: a test case for predicting lifestyles and emergence of pathogens.</title>
        <authorList>
            <person name="Haridas S."/>
            <person name="Albert R."/>
            <person name="Binder M."/>
            <person name="Bloem J."/>
            <person name="Labutti K."/>
            <person name="Salamov A."/>
            <person name="Andreopoulos B."/>
            <person name="Baker S."/>
            <person name="Barry K."/>
            <person name="Bills G."/>
            <person name="Bluhm B."/>
            <person name="Cannon C."/>
            <person name="Castanera R."/>
            <person name="Culley D."/>
            <person name="Daum C."/>
            <person name="Ezra D."/>
            <person name="Gonzalez J."/>
            <person name="Henrissat B."/>
            <person name="Kuo A."/>
            <person name="Liang C."/>
            <person name="Lipzen A."/>
            <person name="Lutzoni F."/>
            <person name="Magnuson J."/>
            <person name="Mondo S."/>
            <person name="Nolan M."/>
            <person name="Ohm R."/>
            <person name="Pangilinan J."/>
            <person name="Park H.-J."/>
            <person name="Ramirez L."/>
            <person name="Alfaro M."/>
            <person name="Sun H."/>
            <person name="Tritt A."/>
            <person name="Yoshinaga Y."/>
            <person name="Zwiers L.-H."/>
            <person name="Turgeon B."/>
            <person name="Goodwin S."/>
            <person name="Spatafora J."/>
            <person name="Crous P."/>
            <person name="Grigoriev I."/>
        </authorList>
    </citation>
    <scope>NUCLEOTIDE SEQUENCE</scope>
    <source>
        <strain evidence="2">CBS 175.79</strain>
    </source>
</reference>
<gene>
    <name evidence="2" type="ORF">BU24DRAFT_416673</name>
</gene>
<name>A0A6A5Y611_9PLEO</name>
<feature type="compositionally biased region" description="Acidic residues" evidence="1">
    <location>
        <begin position="135"/>
        <end position="168"/>
    </location>
</feature>
<dbReference type="OrthoDB" id="5229512at2759"/>
<proteinExistence type="predicted"/>
<organism evidence="2 3">
    <name type="scientific">Aaosphaeria arxii CBS 175.79</name>
    <dbReference type="NCBI Taxonomy" id="1450172"/>
    <lineage>
        <taxon>Eukaryota</taxon>
        <taxon>Fungi</taxon>
        <taxon>Dikarya</taxon>
        <taxon>Ascomycota</taxon>
        <taxon>Pezizomycotina</taxon>
        <taxon>Dothideomycetes</taxon>
        <taxon>Pleosporomycetidae</taxon>
        <taxon>Pleosporales</taxon>
        <taxon>Pleosporales incertae sedis</taxon>
        <taxon>Aaosphaeria</taxon>
    </lineage>
</organism>
<accession>A0A6A5Y611</accession>
<evidence type="ECO:0000313" key="2">
    <source>
        <dbReference type="EMBL" id="KAF2020992.1"/>
    </source>
</evidence>
<dbReference type="AlphaFoldDB" id="A0A6A5Y611"/>
<dbReference type="GeneID" id="54283913"/>
<dbReference type="PANTHER" id="PTHR42085:SF8">
    <property type="entry name" value="F-BOX DOMAIN-CONTAINING PROTEIN"/>
    <property type="match status" value="1"/>
</dbReference>
<keyword evidence="3" id="KW-1185">Reference proteome</keyword>
<dbReference type="Proteomes" id="UP000799778">
    <property type="component" value="Unassembled WGS sequence"/>
</dbReference>
<feature type="region of interest" description="Disordered" evidence="1">
    <location>
        <begin position="130"/>
        <end position="170"/>
    </location>
</feature>
<sequence length="502" mass="56768">MEGSSDQHFRFLDLPQEIRTFIYQHLLCDFGEPAPAGLKGQPMKYNTNSASISSVSRSVDTSILRVSKQIYAEAYGVMFKSNKFVHIEAYGIPLSLALLLSEFPVVTMDRACAQRFGGYFMRLVMRSNRSNSLDDSSDDEEQDDEEEDDEEQDDEEEDDEEHDDEEQESTAAIENYGTPTEETFQNPFFSFVILGRDWPKFCKVLELSDSLYLTEAFNRATDPVTLTINPCSDRKENEGLSHIFTLHTQKALLDPLRSLHNFQNFKILGQVDEELAADVTSSLSIQNPQDPDNVISNVRFFNNAGARVQVFQDWPDTGPWDAAFHMVQYTILYLDKLCESAGMGFLNPMAELSLAVCANLMLRVLHSVIALRSQPNDIVDLVPPEAAQNVFYQLKSSFDSYNQFAGEMMVEMANAGATWKPSPVQTAQVEHSLAMFLRLTKQRDDIETAKWVIASALSRVPGDEQMQREQELISKWENGESTETWAEDIDDLKPFVTADPEA</sequence>